<keyword evidence="2 7" id="KW-0444">Lipid biosynthesis</keyword>
<dbReference type="SUPFAM" id="SSF47336">
    <property type="entry name" value="ACP-like"/>
    <property type="match status" value="1"/>
</dbReference>
<dbReference type="NCBIfam" id="NF002148">
    <property type="entry name" value="PRK00982.1-2"/>
    <property type="match status" value="1"/>
</dbReference>
<evidence type="ECO:0000256" key="9">
    <source>
        <dbReference type="RuleBase" id="RU003545"/>
    </source>
</evidence>
<evidence type="ECO:0000256" key="8">
    <source>
        <dbReference type="NCBIfam" id="TIGR00517"/>
    </source>
</evidence>
<comment type="PTM">
    <text evidence="9">4'-phosphopantetheine is transferred from CoA to a specific serine of apo-ACP by acpS.</text>
</comment>
<comment type="pathway">
    <text evidence="7 9">Lipid metabolism; fatty acid biosynthesis.</text>
</comment>
<keyword evidence="3 7" id="KW-0597">Phosphoprotein</keyword>
<evidence type="ECO:0000256" key="7">
    <source>
        <dbReference type="HAMAP-Rule" id="MF_01217"/>
    </source>
</evidence>
<dbReference type="GO" id="GO:0000035">
    <property type="term" value="F:acyl binding"/>
    <property type="evidence" value="ECO:0007669"/>
    <property type="project" value="TreeGrafter"/>
</dbReference>
<dbReference type="NCBIfam" id="NF002150">
    <property type="entry name" value="PRK00982.1-4"/>
    <property type="match status" value="1"/>
</dbReference>
<feature type="modified residue" description="O-(pantetheine 4'-phosphoryl)serine" evidence="7">
    <location>
        <position position="35"/>
    </location>
</feature>
<dbReference type="AlphaFoldDB" id="A0A9D1CTH1"/>
<dbReference type="EMBL" id="DVGA01000041">
    <property type="protein sequence ID" value="HIQ78395.1"/>
    <property type="molecule type" value="Genomic_DNA"/>
</dbReference>
<evidence type="ECO:0000313" key="11">
    <source>
        <dbReference type="EMBL" id="HIQ78395.1"/>
    </source>
</evidence>
<dbReference type="Proteomes" id="UP000824262">
    <property type="component" value="Unassembled WGS sequence"/>
</dbReference>
<dbReference type="Pfam" id="PF00550">
    <property type="entry name" value="PP-binding"/>
    <property type="match status" value="1"/>
</dbReference>
<evidence type="ECO:0000256" key="1">
    <source>
        <dbReference type="ARBA" id="ARBA00022450"/>
    </source>
</evidence>
<reference evidence="11" key="2">
    <citation type="journal article" date="2021" name="PeerJ">
        <title>Extensive microbial diversity within the chicken gut microbiome revealed by metagenomics and culture.</title>
        <authorList>
            <person name="Gilroy R."/>
            <person name="Ravi A."/>
            <person name="Getino M."/>
            <person name="Pursley I."/>
            <person name="Horton D.L."/>
            <person name="Alikhan N.F."/>
            <person name="Baker D."/>
            <person name="Gharbi K."/>
            <person name="Hall N."/>
            <person name="Watson M."/>
            <person name="Adriaenssens E.M."/>
            <person name="Foster-Nyarko E."/>
            <person name="Jarju S."/>
            <person name="Secka A."/>
            <person name="Antonio M."/>
            <person name="Oren A."/>
            <person name="Chaudhuri R.R."/>
            <person name="La Ragione R."/>
            <person name="Hildebrand F."/>
            <person name="Pallen M.J."/>
        </authorList>
    </citation>
    <scope>NUCLEOTIDE SEQUENCE</scope>
    <source>
        <strain evidence="11">ChiBcolR7-354</strain>
    </source>
</reference>
<reference evidence="11" key="1">
    <citation type="submission" date="2020-10" db="EMBL/GenBank/DDBJ databases">
        <authorList>
            <person name="Gilroy R."/>
        </authorList>
    </citation>
    <scope>NUCLEOTIDE SEQUENCE</scope>
    <source>
        <strain evidence="11">ChiBcolR7-354</strain>
    </source>
</reference>
<organism evidence="11 12">
    <name type="scientific">Candidatus Scatomorpha intestinavium</name>
    <dbReference type="NCBI Taxonomy" id="2840922"/>
    <lineage>
        <taxon>Bacteria</taxon>
        <taxon>Bacillati</taxon>
        <taxon>Bacillota</taxon>
        <taxon>Clostridia</taxon>
        <taxon>Eubacteriales</taxon>
        <taxon>Candidatus Scatomorpha</taxon>
    </lineage>
</organism>
<evidence type="ECO:0000259" key="10">
    <source>
        <dbReference type="PROSITE" id="PS50075"/>
    </source>
</evidence>
<name>A0A9D1CTH1_9FIRM</name>
<dbReference type="HAMAP" id="MF_01217">
    <property type="entry name" value="Acyl_carrier"/>
    <property type="match status" value="1"/>
</dbReference>
<keyword evidence="6 7" id="KW-0275">Fatty acid biosynthesis</keyword>
<comment type="caution">
    <text evidence="11">The sequence shown here is derived from an EMBL/GenBank/DDBJ whole genome shotgun (WGS) entry which is preliminary data.</text>
</comment>
<evidence type="ECO:0000256" key="5">
    <source>
        <dbReference type="ARBA" id="ARBA00023098"/>
    </source>
</evidence>
<dbReference type="GO" id="GO:0000036">
    <property type="term" value="F:acyl carrier activity"/>
    <property type="evidence" value="ECO:0007669"/>
    <property type="project" value="UniProtKB-UniRule"/>
</dbReference>
<protein>
    <recommendedName>
        <fullName evidence="7 8">Acyl carrier protein</fullName>
        <shortName evidence="7">ACP</shortName>
    </recommendedName>
</protein>
<dbReference type="NCBIfam" id="TIGR00517">
    <property type="entry name" value="acyl_carrier"/>
    <property type="match status" value="1"/>
</dbReference>
<evidence type="ECO:0000256" key="3">
    <source>
        <dbReference type="ARBA" id="ARBA00022553"/>
    </source>
</evidence>
<keyword evidence="7" id="KW-0963">Cytoplasm</keyword>
<keyword evidence="4 7" id="KW-0276">Fatty acid metabolism</keyword>
<comment type="function">
    <text evidence="7 9">Carrier of the growing fatty acid chain in fatty acid biosynthesis.</text>
</comment>
<dbReference type="InterPro" id="IPR036736">
    <property type="entry name" value="ACP-like_sf"/>
</dbReference>
<dbReference type="InterPro" id="IPR003231">
    <property type="entry name" value="ACP"/>
</dbReference>
<accession>A0A9D1CTH1</accession>
<evidence type="ECO:0000256" key="6">
    <source>
        <dbReference type="ARBA" id="ARBA00023160"/>
    </source>
</evidence>
<keyword evidence="5 7" id="KW-0443">Lipid metabolism</keyword>
<dbReference type="PANTHER" id="PTHR20863">
    <property type="entry name" value="ACYL CARRIER PROTEIN"/>
    <property type="match status" value="1"/>
</dbReference>
<keyword evidence="1 7" id="KW-0596">Phosphopantetheine</keyword>
<dbReference type="GO" id="GO:0016020">
    <property type="term" value="C:membrane"/>
    <property type="evidence" value="ECO:0007669"/>
    <property type="project" value="GOC"/>
</dbReference>
<gene>
    <name evidence="7 11" type="primary">acpP</name>
    <name evidence="11" type="ORF">IAB77_03955</name>
</gene>
<proteinExistence type="inferred from homology"/>
<evidence type="ECO:0000256" key="2">
    <source>
        <dbReference type="ARBA" id="ARBA00022516"/>
    </source>
</evidence>
<dbReference type="Gene3D" id="1.10.1200.10">
    <property type="entry name" value="ACP-like"/>
    <property type="match status" value="1"/>
</dbReference>
<dbReference type="GO" id="GO:0009245">
    <property type="term" value="P:lipid A biosynthetic process"/>
    <property type="evidence" value="ECO:0007669"/>
    <property type="project" value="TreeGrafter"/>
</dbReference>
<evidence type="ECO:0000313" key="12">
    <source>
        <dbReference type="Proteomes" id="UP000824262"/>
    </source>
</evidence>
<comment type="similarity">
    <text evidence="7">Belongs to the acyl carrier protein (ACP) family.</text>
</comment>
<dbReference type="PROSITE" id="PS50075">
    <property type="entry name" value="CARRIER"/>
    <property type="match status" value="1"/>
</dbReference>
<dbReference type="GO" id="GO:0005829">
    <property type="term" value="C:cytosol"/>
    <property type="evidence" value="ECO:0007669"/>
    <property type="project" value="TreeGrafter"/>
</dbReference>
<comment type="subcellular location">
    <subcellularLocation>
        <location evidence="7">Cytoplasm</location>
    </subcellularLocation>
</comment>
<comment type="PTM">
    <text evidence="7">4'-phosphopantetheine is transferred from CoA to a specific serine of apo-ACP by AcpS. This modification is essential for activity because fatty acids are bound in thioester linkage to the sulfhydryl of the prosthetic group.</text>
</comment>
<feature type="domain" description="Carrier" evidence="10">
    <location>
        <begin position="1"/>
        <end position="76"/>
    </location>
</feature>
<sequence length="77" mass="8494">MIYDRIIDMVADQFGVEKETLSRETSFADDLSADSLDVVELSMTIEEEFSLGEIAEDDLKKIATIGDLVDYVEGATA</sequence>
<dbReference type="InterPro" id="IPR009081">
    <property type="entry name" value="PP-bd_ACP"/>
</dbReference>
<evidence type="ECO:0000256" key="4">
    <source>
        <dbReference type="ARBA" id="ARBA00022832"/>
    </source>
</evidence>
<dbReference type="PANTHER" id="PTHR20863:SF76">
    <property type="entry name" value="CARRIER DOMAIN-CONTAINING PROTEIN"/>
    <property type="match status" value="1"/>
</dbReference>